<dbReference type="WBParaSite" id="maker-uti_cns_0045927-snap-gene-0.7-mRNA-1">
    <property type="protein sequence ID" value="maker-uti_cns_0045927-snap-gene-0.7-mRNA-1"/>
    <property type="gene ID" value="maker-uti_cns_0045927-snap-gene-0.7"/>
</dbReference>
<dbReference type="Gene3D" id="1.20.1050.10">
    <property type="match status" value="1"/>
</dbReference>
<comment type="function">
    <text evidence="1">GST isoenzymes appear to play a central role in the parasite detoxification system. Other functions are also suspected including a role in increasing the solubility of haematin in the parasite gut.</text>
</comment>
<dbReference type="SUPFAM" id="SSF47616">
    <property type="entry name" value="GST C-terminal domain-like"/>
    <property type="match status" value="1"/>
</dbReference>
<feature type="domain" description="GST N-terminal" evidence="5">
    <location>
        <begin position="1"/>
        <end position="81"/>
    </location>
</feature>
<dbReference type="SUPFAM" id="SSF52833">
    <property type="entry name" value="Thioredoxin-like"/>
    <property type="match status" value="1"/>
</dbReference>
<evidence type="ECO:0000256" key="3">
    <source>
        <dbReference type="ARBA" id="ARBA00005861"/>
    </source>
</evidence>
<dbReference type="WBParaSite" id="maker-uti_cns_0003740-snap-gene-0.15-mRNA-1">
    <property type="protein sequence ID" value="maker-uti_cns_0003740-snap-gene-0.15-mRNA-1"/>
    <property type="gene ID" value="maker-uti_cns_0003740-snap-gene-0.15"/>
</dbReference>
<evidence type="ECO:0000256" key="2">
    <source>
        <dbReference type="ARBA" id="ARBA00003701"/>
    </source>
</evidence>
<dbReference type="InterPro" id="IPR050213">
    <property type="entry name" value="GST_superfamily"/>
</dbReference>
<dbReference type="GO" id="GO:0006749">
    <property type="term" value="P:glutathione metabolic process"/>
    <property type="evidence" value="ECO:0007669"/>
    <property type="project" value="TreeGrafter"/>
</dbReference>
<comment type="function">
    <text evidence="2">Conjugation of reduced glutathione to a wide number of exogenous and endogenous hydrophobic electrophiles.</text>
</comment>
<dbReference type="CDD" id="cd03039">
    <property type="entry name" value="GST_N_Sigma_like"/>
    <property type="match status" value="1"/>
</dbReference>
<dbReference type="InterPro" id="IPR040079">
    <property type="entry name" value="Glutathione_S-Trfase"/>
</dbReference>
<evidence type="ECO:0000313" key="7">
    <source>
        <dbReference type="Proteomes" id="UP000095280"/>
    </source>
</evidence>
<dbReference type="Pfam" id="PF02798">
    <property type="entry name" value="GST_N"/>
    <property type="match status" value="1"/>
</dbReference>
<evidence type="ECO:0000259" key="6">
    <source>
        <dbReference type="PROSITE" id="PS50405"/>
    </source>
</evidence>
<dbReference type="OrthoDB" id="414243at2759"/>
<sequence length="212" mass="23688">MSYKLYYFDGRGRGEIIRLVFAAAGVDFEDIRFDLEEWESKYRAISPTGLCPYLVDPVTGKTLVQSGAIARLLAARFGLAASDDQEFYRVERILHQLTDIENLAIDILFGPEEKRPAFKKEFLETKAPYHFGILAGYLREASDSKFAAAGKSLTLADLALINLIDFMEFIGPEAQELAAGFAEFAAHRKHALESNKKLADYLANRKPGALPF</sequence>
<feature type="domain" description="GST C-terminal" evidence="6">
    <location>
        <begin position="83"/>
        <end position="210"/>
    </location>
</feature>
<dbReference type="InterPro" id="IPR004046">
    <property type="entry name" value="GST_C"/>
</dbReference>
<evidence type="ECO:0000259" key="5">
    <source>
        <dbReference type="PROSITE" id="PS50404"/>
    </source>
</evidence>
<protein>
    <submittedName>
        <fullName evidence="8 9">Glutathione transferase</fullName>
    </submittedName>
</protein>
<name>A0A1I8H033_9PLAT</name>
<dbReference type="PROSITE" id="PS50404">
    <property type="entry name" value="GST_NTER"/>
    <property type="match status" value="1"/>
</dbReference>
<reference evidence="8 9" key="1">
    <citation type="submission" date="2016-11" db="UniProtKB">
        <authorList>
            <consortium name="WormBaseParasite"/>
        </authorList>
    </citation>
    <scope>IDENTIFICATION</scope>
</reference>
<dbReference type="InterPro" id="IPR010987">
    <property type="entry name" value="Glutathione-S-Trfase_C-like"/>
</dbReference>
<dbReference type="Pfam" id="PF14497">
    <property type="entry name" value="GST_C_3"/>
    <property type="match status" value="1"/>
</dbReference>
<dbReference type="PROSITE" id="PS50405">
    <property type="entry name" value="GST_CTER"/>
    <property type="match status" value="1"/>
</dbReference>
<organism evidence="7 8">
    <name type="scientific">Macrostomum lignano</name>
    <dbReference type="NCBI Taxonomy" id="282301"/>
    <lineage>
        <taxon>Eukaryota</taxon>
        <taxon>Metazoa</taxon>
        <taxon>Spiralia</taxon>
        <taxon>Lophotrochozoa</taxon>
        <taxon>Platyhelminthes</taxon>
        <taxon>Rhabditophora</taxon>
        <taxon>Macrostomorpha</taxon>
        <taxon>Macrostomida</taxon>
        <taxon>Macrostomidae</taxon>
        <taxon>Macrostomum</taxon>
    </lineage>
</organism>
<dbReference type="Gene3D" id="3.40.30.10">
    <property type="entry name" value="Glutaredoxin"/>
    <property type="match status" value="1"/>
</dbReference>
<dbReference type="PANTHER" id="PTHR11571">
    <property type="entry name" value="GLUTATHIONE S-TRANSFERASE"/>
    <property type="match status" value="1"/>
</dbReference>
<evidence type="ECO:0000313" key="9">
    <source>
        <dbReference type="WBParaSite" id="maker-uti_cns_0045927-snap-gene-0.7-mRNA-1"/>
    </source>
</evidence>
<dbReference type="InterPro" id="IPR036249">
    <property type="entry name" value="Thioredoxin-like_sf"/>
</dbReference>
<evidence type="ECO:0000256" key="1">
    <source>
        <dbReference type="ARBA" id="ARBA00002446"/>
    </source>
</evidence>
<dbReference type="SFLD" id="SFLDS00019">
    <property type="entry name" value="Glutathione_Transferase_(cytos"/>
    <property type="match status" value="1"/>
</dbReference>
<dbReference type="InterPro" id="IPR036282">
    <property type="entry name" value="Glutathione-S-Trfase_C_sf"/>
</dbReference>
<dbReference type="STRING" id="282301.A0A1I8H033"/>
<comment type="subunit">
    <text evidence="4">Homodimer.</text>
</comment>
<comment type="similarity">
    <text evidence="3">Belongs to the GST superfamily. Mu family.</text>
</comment>
<keyword evidence="7" id="KW-1185">Reference proteome</keyword>
<dbReference type="AlphaFoldDB" id="A0A1I8H033"/>
<proteinExistence type="inferred from homology"/>
<dbReference type="GO" id="GO:0004364">
    <property type="term" value="F:glutathione transferase activity"/>
    <property type="evidence" value="ECO:0007669"/>
    <property type="project" value="UniProtKB-EC"/>
</dbReference>
<dbReference type="Proteomes" id="UP000095280">
    <property type="component" value="Unplaced"/>
</dbReference>
<evidence type="ECO:0000256" key="4">
    <source>
        <dbReference type="ARBA" id="ARBA00011738"/>
    </source>
</evidence>
<evidence type="ECO:0000313" key="8">
    <source>
        <dbReference type="WBParaSite" id="maker-uti_cns_0003740-snap-gene-0.15-mRNA-1"/>
    </source>
</evidence>
<accession>A0A1I8H033</accession>
<dbReference type="InterPro" id="IPR004045">
    <property type="entry name" value="Glutathione_S-Trfase_N"/>
</dbReference>